<keyword evidence="2" id="KW-1185">Reference proteome</keyword>
<dbReference type="EMBL" id="PQIB02000014">
    <property type="protein sequence ID" value="RLM69692.1"/>
    <property type="molecule type" value="Genomic_DNA"/>
</dbReference>
<dbReference type="PANTHER" id="PTHR33074:SF79">
    <property type="entry name" value="EXPRESSED PROTEIN"/>
    <property type="match status" value="1"/>
</dbReference>
<dbReference type="Proteomes" id="UP000275267">
    <property type="component" value="Unassembled WGS sequence"/>
</dbReference>
<reference evidence="2" key="1">
    <citation type="journal article" date="2019" name="Nat. Commun.">
        <title>The genome of broomcorn millet.</title>
        <authorList>
            <person name="Zou C."/>
            <person name="Miki D."/>
            <person name="Li D."/>
            <person name="Tang Q."/>
            <person name="Xiao L."/>
            <person name="Rajput S."/>
            <person name="Deng P."/>
            <person name="Jia W."/>
            <person name="Huang R."/>
            <person name="Zhang M."/>
            <person name="Sun Y."/>
            <person name="Hu J."/>
            <person name="Fu X."/>
            <person name="Schnable P.S."/>
            <person name="Li F."/>
            <person name="Zhang H."/>
            <person name="Feng B."/>
            <person name="Zhu X."/>
            <person name="Liu R."/>
            <person name="Schnable J.C."/>
            <person name="Zhu J.-K."/>
            <person name="Zhang H."/>
        </authorList>
    </citation>
    <scope>NUCLEOTIDE SEQUENCE [LARGE SCALE GENOMIC DNA]</scope>
</reference>
<protein>
    <submittedName>
        <fullName evidence="1">Uncharacterized protein</fullName>
    </submittedName>
</protein>
<accession>A0A3L6Q124</accession>
<gene>
    <name evidence="1" type="ORF">C2845_PM17G14950</name>
</gene>
<evidence type="ECO:0000313" key="2">
    <source>
        <dbReference type="Proteomes" id="UP000275267"/>
    </source>
</evidence>
<sequence length="117" mass="13499">MHGAWATCRTIWPGWLIRDRFVRLSRRRRGVVEGDATASSLAEDCAGRHIHVSLRIADPPAVSRLYLYWAGRPQIRGLSELDAIAAHRNSILFRMTVPFEDPMYWHDIFSFPADYMV</sequence>
<organism evidence="1 2">
    <name type="scientific">Panicum miliaceum</name>
    <name type="common">Proso millet</name>
    <name type="synonym">Broomcorn millet</name>
    <dbReference type="NCBI Taxonomy" id="4540"/>
    <lineage>
        <taxon>Eukaryota</taxon>
        <taxon>Viridiplantae</taxon>
        <taxon>Streptophyta</taxon>
        <taxon>Embryophyta</taxon>
        <taxon>Tracheophyta</taxon>
        <taxon>Spermatophyta</taxon>
        <taxon>Magnoliopsida</taxon>
        <taxon>Liliopsida</taxon>
        <taxon>Poales</taxon>
        <taxon>Poaceae</taxon>
        <taxon>PACMAD clade</taxon>
        <taxon>Panicoideae</taxon>
        <taxon>Panicodae</taxon>
        <taxon>Paniceae</taxon>
        <taxon>Panicinae</taxon>
        <taxon>Panicum</taxon>
        <taxon>Panicum sect. Panicum</taxon>
    </lineage>
</organism>
<dbReference type="AlphaFoldDB" id="A0A3L6Q124"/>
<proteinExistence type="predicted"/>
<evidence type="ECO:0000313" key="1">
    <source>
        <dbReference type="EMBL" id="RLM69692.1"/>
    </source>
</evidence>
<comment type="caution">
    <text evidence="1">The sequence shown here is derived from an EMBL/GenBank/DDBJ whole genome shotgun (WGS) entry which is preliminary data.</text>
</comment>
<dbReference type="OrthoDB" id="691222at2759"/>
<dbReference type="PANTHER" id="PTHR33074">
    <property type="entry name" value="EXPRESSED PROTEIN-RELATED"/>
    <property type="match status" value="1"/>
</dbReference>
<name>A0A3L6Q124_PANMI</name>